<evidence type="ECO:0000256" key="1">
    <source>
        <dbReference type="ARBA" id="ARBA00023015"/>
    </source>
</evidence>
<keyword evidence="2" id="KW-0238">DNA-binding</keyword>
<dbReference type="AlphaFoldDB" id="A0A7X8SGR2"/>
<dbReference type="EMBL" id="JABAIL010000001">
    <property type="protein sequence ID" value="NLR89827.1"/>
    <property type="molecule type" value="Genomic_DNA"/>
</dbReference>
<accession>A0A7X8SGR2</accession>
<name>A0A7X8SGR2_9BACT</name>
<keyword evidence="6" id="KW-1185">Reference proteome</keyword>
<evidence type="ECO:0000313" key="6">
    <source>
        <dbReference type="Proteomes" id="UP000585050"/>
    </source>
</evidence>
<dbReference type="SMART" id="SM00347">
    <property type="entry name" value="HTH_MARR"/>
    <property type="match status" value="1"/>
</dbReference>
<organism evidence="5 6">
    <name type="scientific">Flammeovirga agarivorans</name>
    <dbReference type="NCBI Taxonomy" id="2726742"/>
    <lineage>
        <taxon>Bacteria</taxon>
        <taxon>Pseudomonadati</taxon>
        <taxon>Bacteroidota</taxon>
        <taxon>Cytophagia</taxon>
        <taxon>Cytophagales</taxon>
        <taxon>Flammeovirgaceae</taxon>
        <taxon>Flammeovirga</taxon>
    </lineage>
</organism>
<evidence type="ECO:0000259" key="4">
    <source>
        <dbReference type="PROSITE" id="PS50995"/>
    </source>
</evidence>
<dbReference type="InterPro" id="IPR036388">
    <property type="entry name" value="WH-like_DNA-bd_sf"/>
</dbReference>
<dbReference type="PANTHER" id="PTHR33164:SF101">
    <property type="entry name" value="TRANSCRIPTIONAL REPRESSOR MPRA"/>
    <property type="match status" value="1"/>
</dbReference>
<dbReference type="InterPro" id="IPR023187">
    <property type="entry name" value="Tscrpt_reg_MarR-type_CS"/>
</dbReference>
<protein>
    <submittedName>
        <fullName evidence="5">MarR family transcriptional regulator</fullName>
    </submittedName>
</protein>
<proteinExistence type="predicted"/>
<dbReference type="PROSITE" id="PS50995">
    <property type="entry name" value="HTH_MARR_2"/>
    <property type="match status" value="1"/>
</dbReference>
<dbReference type="InterPro" id="IPR039422">
    <property type="entry name" value="MarR/SlyA-like"/>
</dbReference>
<dbReference type="GO" id="GO:0003677">
    <property type="term" value="F:DNA binding"/>
    <property type="evidence" value="ECO:0007669"/>
    <property type="project" value="UniProtKB-KW"/>
</dbReference>
<dbReference type="PANTHER" id="PTHR33164">
    <property type="entry name" value="TRANSCRIPTIONAL REGULATOR, MARR FAMILY"/>
    <property type="match status" value="1"/>
</dbReference>
<gene>
    <name evidence="5" type="ORF">HGP29_01360</name>
</gene>
<reference evidence="5 6" key="1">
    <citation type="submission" date="2020-04" db="EMBL/GenBank/DDBJ databases">
        <title>Flammeovirga sp. SR4, a novel species isolated from seawater.</title>
        <authorList>
            <person name="Wang X."/>
        </authorList>
    </citation>
    <scope>NUCLEOTIDE SEQUENCE [LARGE SCALE GENOMIC DNA]</scope>
    <source>
        <strain evidence="5 6">SR4</strain>
    </source>
</reference>
<dbReference type="SUPFAM" id="SSF46785">
    <property type="entry name" value="Winged helix' DNA-binding domain"/>
    <property type="match status" value="1"/>
</dbReference>
<dbReference type="PRINTS" id="PR00598">
    <property type="entry name" value="HTHMARR"/>
</dbReference>
<dbReference type="GO" id="GO:0006950">
    <property type="term" value="P:response to stress"/>
    <property type="evidence" value="ECO:0007669"/>
    <property type="project" value="TreeGrafter"/>
</dbReference>
<dbReference type="GO" id="GO:0003700">
    <property type="term" value="F:DNA-binding transcription factor activity"/>
    <property type="evidence" value="ECO:0007669"/>
    <property type="project" value="InterPro"/>
</dbReference>
<sequence>MKTIDEIIKTKFKDDRHRFIANMMYTSNWLQNSFVDFLKPYALSPQQFNILRILRGAKEKWVTMNDIKELMIEKAPNATRLSDKLLDKGLVDRKRADHDRRVVYLSITPAGLDLLAEIDKEESHLDKSNFDNITEEEAKICSHIIDKLRNSE</sequence>
<evidence type="ECO:0000256" key="2">
    <source>
        <dbReference type="ARBA" id="ARBA00023125"/>
    </source>
</evidence>
<dbReference type="Pfam" id="PF01047">
    <property type="entry name" value="MarR"/>
    <property type="match status" value="1"/>
</dbReference>
<comment type="caution">
    <text evidence="5">The sequence shown here is derived from an EMBL/GenBank/DDBJ whole genome shotgun (WGS) entry which is preliminary data.</text>
</comment>
<feature type="domain" description="HTH marR-type" evidence="4">
    <location>
        <begin position="16"/>
        <end position="150"/>
    </location>
</feature>
<dbReference type="InterPro" id="IPR000835">
    <property type="entry name" value="HTH_MarR-typ"/>
</dbReference>
<evidence type="ECO:0000256" key="3">
    <source>
        <dbReference type="ARBA" id="ARBA00023163"/>
    </source>
</evidence>
<dbReference type="PROSITE" id="PS01117">
    <property type="entry name" value="HTH_MARR_1"/>
    <property type="match status" value="1"/>
</dbReference>
<dbReference type="RefSeq" id="WP_168880512.1">
    <property type="nucleotide sequence ID" value="NZ_JABAIL010000001.1"/>
</dbReference>
<evidence type="ECO:0000313" key="5">
    <source>
        <dbReference type="EMBL" id="NLR89827.1"/>
    </source>
</evidence>
<dbReference type="Gene3D" id="1.10.10.10">
    <property type="entry name" value="Winged helix-like DNA-binding domain superfamily/Winged helix DNA-binding domain"/>
    <property type="match status" value="1"/>
</dbReference>
<dbReference type="InterPro" id="IPR036390">
    <property type="entry name" value="WH_DNA-bd_sf"/>
</dbReference>
<keyword evidence="1" id="KW-0805">Transcription regulation</keyword>
<keyword evidence="3" id="KW-0804">Transcription</keyword>
<dbReference type="Proteomes" id="UP000585050">
    <property type="component" value="Unassembled WGS sequence"/>
</dbReference>